<dbReference type="EMBL" id="ONZG01000011">
    <property type="protein sequence ID" value="SPJ30481.1"/>
    <property type="molecule type" value="Genomic_DNA"/>
</dbReference>
<keyword evidence="3" id="KW-1185">Reference proteome</keyword>
<dbReference type="Pfam" id="PF01575">
    <property type="entry name" value="MaoC_dehydratas"/>
    <property type="match status" value="1"/>
</dbReference>
<reference evidence="3" key="1">
    <citation type="submission" date="2018-03" db="EMBL/GenBank/DDBJ databases">
        <authorList>
            <person name="Rodrigo-Torres L."/>
            <person name="Arahal R. D."/>
            <person name="Lucena T."/>
        </authorList>
    </citation>
    <scope>NUCLEOTIDE SEQUENCE [LARGE SCALE GENOMIC DNA]</scope>
    <source>
        <strain evidence="3">CECT 7615</strain>
    </source>
</reference>
<dbReference type="SUPFAM" id="SSF54637">
    <property type="entry name" value="Thioesterase/thiol ester dehydrase-isomerase"/>
    <property type="match status" value="1"/>
</dbReference>
<dbReference type="InterPro" id="IPR002539">
    <property type="entry name" value="MaoC-like_dom"/>
</dbReference>
<dbReference type="OrthoDB" id="4235906at2"/>
<dbReference type="Proteomes" id="UP000244898">
    <property type="component" value="Unassembled WGS sequence"/>
</dbReference>
<dbReference type="RefSeq" id="WP_108790995.1">
    <property type="nucleotide sequence ID" value="NZ_ONZG01000011.1"/>
</dbReference>
<protein>
    <submittedName>
        <fullName evidence="2">(R)-specific enoyl-CoA hydratase</fullName>
        <ecNumber evidence="2">4.2.1.119</ecNumber>
    </submittedName>
</protein>
<dbReference type="GO" id="GO:0018812">
    <property type="term" value="F:3-hydroxyacyl-CoA dehydratase activity"/>
    <property type="evidence" value="ECO:0007669"/>
    <property type="project" value="UniProtKB-EC"/>
</dbReference>
<dbReference type="InterPro" id="IPR029069">
    <property type="entry name" value="HotDog_dom_sf"/>
</dbReference>
<gene>
    <name evidence="2" type="primary">phaJ_3</name>
    <name evidence="2" type="ORF">TRM7615_04015</name>
</gene>
<organism evidence="2 3">
    <name type="scientific">Falsiruegeria mediterranea M17</name>
    <dbReference type="NCBI Taxonomy" id="1200281"/>
    <lineage>
        <taxon>Bacteria</taxon>
        <taxon>Pseudomonadati</taxon>
        <taxon>Pseudomonadota</taxon>
        <taxon>Alphaproteobacteria</taxon>
        <taxon>Rhodobacterales</taxon>
        <taxon>Roseobacteraceae</taxon>
        <taxon>Falsiruegeria</taxon>
    </lineage>
</organism>
<sequence>MIDLRERWTPTQTEFDAFAQVSGDDNAIHVDPEFCANTAFGRTVSHGMLLYTKLWGMLKQHDPSLNTSSQSLMFPNPAFAEEPLDLSITQDGQGRLNMLVVRVDGGAECLIGKADVQC</sequence>
<dbReference type="Gene3D" id="3.10.129.10">
    <property type="entry name" value="Hotdog Thioesterase"/>
    <property type="match status" value="1"/>
</dbReference>
<proteinExistence type="predicted"/>
<evidence type="ECO:0000313" key="2">
    <source>
        <dbReference type="EMBL" id="SPJ30481.1"/>
    </source>
</evidence>
<accession>A0A2R8CDK0</accession>
<feature type="domain" description="MaoC-like" evidence="1">
    <location>
        <begin position="6"/>
        <end position="96"/>
    </location>
</feature>
<dbReference type="EC" id="4.2.1.119" evidence="2"/>
<evidence type="ECO:0000313" key="3">
    <source>
        <dbReference type="Proteomes" id="UP000244898"/>
    </source>
</evidence>
<name>A0A2R8CDK0_9RHOB</name>
<dbReference type="CDD" id="cd03441">
    <property type="entry name" value="R_hydratase_like"/>
    <property type="match status" value="1"/>
</dbReference>
<keyword evidence="2" id="KW-0456">Lyase</keyword>
<dbReference type="AlphaFoldDB" id="A0A2R8CDK0"/>
<evidence type="ECO:0000259" key="1">
    <source>
        <dbReference type="Pfam" id="PF01575"/>
    </source>
</evidence>